<sequence>MVNTHLKRVDIRLKLEALNQQNLTSICKDLTLASLEIRLYNHTYASTNYVVKTIWLLIAITGIFVGVRHWHVSPGLSISMMSLGVNGTVAYMLFMGHAYEVPEKVQQLKMMILAKTGDLHKNERQYLQRILRRIPPCDIRAGSFYTLDRSTTPAFVDYVIGQVCSLLVVF</sequence>
<organism evidence="2 3">
    <name type="scientific">Allacma fusca</name>
    <dbReference type="NCBI Taxonomy" id="39272"/>
    <lineage>
        <taxon>Eukaryota</taxon>
        <taxon>Metazoa</taxon>
        <taxon>Ecdysozoa</taxon>
        <taxon>Arthropoda</taxon>
        <taxon>Hexapoda</taxon>
        <taxon>Collembola</taxon>
        <taxon>Symphypleona</taxon>
        <taxon>Sminthuridae</taxon>
        <taxon>Allacma</taxon>
    </lineage>
</organism>
<name>A0A8J2JQU3_9HEXA</name>
<feature type="transmembrane region" description="Helical" evidence="1">
    <location>
        <begin position="49"/>
        <end position="70"/>
    </location>
</feature>
<comment type="caution">
    <text evidence="2">The sequence shown here is derived from an EMBL/GenBank/DDBJ whole genome shotgun (WGS) entry which is preliminary data.</text>
</comment>
<dbReference type="Proteomes" id="UP000708208">
    <property type="component" value="Unassembled WGS sequence"/>
</dbReference>
<feature type="transmembrane region" description="Helical" evidence="1">
    <location>
        <begin position="76"/>
        <end position="94"/>
    </location>
</feature>
<dbReference type="EMBL" id="CAJVCH010112846">
    <property type="protein sequence ID" value="CAG7724709.1"/>
    <property type="molecule type" value="Genomic_DNA"/>
</dbReference>
<keyword evidence="3" id="KW-1185">Reference proteome</keyword>
<evidence type="ECO:0000256" key="1">
    <source>
        <dbReference type="SAM" id="Phobius"/>
    </source>
</evidence>
<evidence type="ECO:0000313" key="3">
    <source>
        <dbReference type="Proteomes" id="UP000708208"/>
    </source>
</evidence>
<protein>
    <submittedName>
        <fullName evidence="2">Uncharacterized protein</fullName>
    </submittedName>
</protein>
<accession>A0A8J2JQU3</accession>
<keyword evidence="1" id="KW-1133">Transmembrane helix</keyword>
<keyword evidence="1" id="KW-0472">Membrane</keyword>
<proteinExistence type="predicted"/>
<dbReference type="AlphaFoldDB" id="A0A8J2JQU3"/>
<gene>
    <name evidence="2" type="ORF">AFUS01_LOCUS13709</name>
</gene>
<evidence type="ECO:0000313" key="2">
    <source>
        <dbReference type="EMBL" id="CAG7724709.1"/>
    </source>
</evidence>
<reference evidence="2" key="1">
    <citation type="submission" date="2021-06" db="EMBL/GenBank/DDBJ databases">
        <authorList>
            <person name="Hodson N. C."/>
            <person name="Mongue J. A."/>
            <person name="Jaron S. K."/>
        </authorList>
    </citation>
    <scope>NUCLEOTIDE SEQUENCE</scope>
</reference>
<keyword evidence="1" id="KW-0812">Transmembrane</keyword>